<gene>
    <name evidence="3" type="ORF">ZIOFF_050454</name>
</gene>
<reference evidence="3 4" key="1">
    <citation type="submission" date="2020-08" db="EMBL/GenBank/DDBJ databases">
        <title>Plant Genome Project.</title>
        <authorList>
            <person name="Zhang R.-G."/>
        </authorList>
    </citation>
    <scope>NUCLEOTIDE SEQUENCE [LARGE SCALE GENOMIC DNA]</scope>
    <source>
        <tissue evidence="3">Rhizome</tissue>
    </source>
</reference>
<organism evidence="3 4">
    <name type="scientific">Zingiber officinale</name>
    <name type="common">Ginger</name>
    <name type="synonym">Amomum zingiber</name>
    <dbReference type="NCBI Taxonomy" id="94328"/>
    <lineage>
        <taxon>Eukaryota</taxon>
        <taxon>Viridiplantae</taxon>
        <taxon>Streptophyta</taxon>
        <taxon>Embryophyta</taxon>
        <taxon>Tracheophyta</taxon>
        <taxon>Spermatophyta</taxon>
        <taxon>Magnoliopsida</taxon>
        <taxon>Liliopsida</taxon>
        <taxon>Zingiberales</taxon>
        <taxon>Zingiberaceae</taxon>
        <taxon>Zingiber</taxon>
    </lineage>
</organism>
<dbReference type="AlphaFoldDB" id="A0A8J5FKD9"/>
<dbReference type="Proteomes" id="UP000734854">
    <property type="component" value="Unassembled WGS sequence"/>
</dbReference>
<protein>
    <recommendedName>
        <fullName evidence="2">DCD domain-containing protein</fullName>
    </recommendedName>
</protein>
<dbReference type="SMART" id="SM00767">
    <property type="entry name" value="DCD"/>
    <property type="match status" value="1"/>
</dbReference>
<feature type="compositionally biased region" description="Low complexity" evidence="1">
    <location>
        <begin position="48"/>
        <end position="62"/>
    </location>
</feature>
<comment type="caution">
    <text evidence="3">The sequence shown here is derived from an EMBL/GenBank/DDBJ whole genome shotgun (WGS) entry which is preliminary data.</text>
</comment>
<feature type="compositionally biased region" description="Basic residues" evidence="1">
    <location>
        <begin position="1"/>
        <end position="16"/>
    </location>
</feature>
<evidence type="ECO:0000313" key="3">
    <source>
        <dbReference type="EMBL" id="KAG6489194.1"/>
    </source>
</evidence>
<dbReference type="PANTHER" id="PTHR46444:SF19">
    <property type="entry name" value="OS02G0745600 PROTEIN"/>
    <property type="match status" value="1"/>
</dbReference>
<name>A0A8J5FKD9_ZINOF</name>
<dbReference type="EMBL" id="JACMSC010000014">
    <property type="protein sequence ID" value="KAG6489194.1"/>
    <property type="molecule type" value="Genomic_DNA"/>
</dbReference>
<evidence type="ECO:0000313" key="4">
    <source>
        <dbReference type="Proteomes" id="UP000734854"/>
    </source>
</evidence>
<proteinExistence type="predicted"/>
<feature type="region of interest" description="Disordered" evidence="1">
    <location>
        <begin position="279"/>
        <end position="318"/>
    </location>
</feature>
<feature type="compositionally biased region" description="Basic and acidic residues" evidence="1">
    <location>
        <begin position="83"/>
        <end position="92"/>
    </location>
</feature>
<feature type="compositionally biased region" description="Basic and acidic residues" evidence="1">
    <location>
        <begin position="111"/>
        <end position="120"/>
    </location>
</feature>
<sequence>MVKASKLRKQKQKLKRQGTPSLTPLKKIKKAKKNEEQLNESEPTIQPADGAATSAAGTSRAADNGKGEGTPSLASSKKIKKPRMNEQQEKKSKPTTKPVDAAATSSANRSRAADRGKDKNPVAPSNKSSGFIFMCSGKTKPECFRHRVFGLPRGRIESVEKIKPDTKLFLYDFDLKLLYGVYKATCQGGMDLSRNAFRGAFPAQVKFKVHMDCLPLPETIFKHAIQDNYNSKGKFTPELNSKQVHKLISLFRPVNETKQRRSPPINYVEDRRYRPHLPLDDPYRSAHVPHASPPRLEDPYRSAHVPHASPPRLEDPYRLDSRPLVTSHFLPEESYRIGHLPHGPPHVPPTDSYRPSQLSHVTPVELRYIHAPHTSDPFANSIQEPSVIPTVDPFQVESTRSYYSENPARGERLVYRLVRETVPGGDTHTIPPRGYHTLSSRDVDATIPVTEQRTYERAIGHRTTAGYEDPSVQSRVAVPNMPVSLRYTFDGAMTGYR</sequence>
<feature type="domain" description="DCD" evidence="2">
    <location>
        <begin position="126"/>
        <end position="253"/>
    </location>
</feature>
<evidence type="ECO:0000259" key="2">
    <source>
        <dbReference type="PROSITE" id="PS51222"/>
    </source>
</evidence>
<accession>A0A8J5FKD9</accession>
<dbReference type="PROSITE" id="PS51222">
    <property type="entry name" value="DCD"/>
    <property type="match status" value="1"/>
</dbReference>
<feature type="region of interest" description="Disordered" evidence="1">
    <location>
        <begin position="1"/>
        <end position="125"/>
    </location>
</feature>
<dbReference type="Pfam" id="PF10539">
    <property type="entry name" value="Dev_Cell_Death"/>
    <property type="match status" value="1"/>
</dbReference>
<dbReference type="InterPro" id="IPR013989">
    <property type="entry name" value="Dev_and_cell_death_domain"/>
</dbReference>
<keyword evidence="4" id="KW-1185">Reference proteome</keyword>
<feature type="compositionally biased region" description="Low complexity" evidence="1">
    <location>
        <begin position="101"/>
        <end position="110"/>
    </location>
</feature>
<evidence type="ECO:0000256" key="1">
    <source>
        <dbReference type="SAM" id="MobiDB-lite"/>
    </source>
</evidence>
<dbReference type="PANTHER" id="PTHR46444">
    <property type="entry name" value="DCD (DEVELOPMENT AND CELL DEATH) DOMAIN PROTEIN-RELATED"/>
    <property type="match status" value="1"/>
</dbReference>
<dbReference type="OrthoDB" id="1920894at2759"/>